<dbReference type="EMBL" id="RMVG01000017">
    <property type="protein sequence ID" value="RPD96367.1"/>
    <property type="molecule type" value="Genomic_DNA"/>
</dbReference>
<evidence type="ECO:0000259" key="1">
    <source>
        <dbReference type="SMART" id="SM00881"/>
    </source>
</evidence>
<dbReference type="SMART" id="SM00881">
    <property type="entry name" value="CoA_binding"/>
    <property type="match status" value="1"/>
</dbReference>
<comment type="caution">
    <text evidence="2">The sequence shown here is derived from an EMBL/GenBank/DDBJ whole genome shotgun (WGS) entry which is preliminary data.</text>
</comment>
<dbReference type="PANTHER" id="PTHR33303">
    <property type="entry name" value="CYTOPLASMIC PROTEIN-RELATED"/>
    <property type="match status" value="1"/>
</dbReference>
<dbReference type="RefSeq" id="WP_123802401.1">
    <property type="nucleotide sequence ID" value="NZ_RMVG01000017.1"/>
</dbReference>
<feature type="domain" description="CoA-binding" evidence="1">
    <location>
        <begin position="10"/>
        <end position="104"/>
    </location>
</feature>
<name>A0A3N4NPD9_9GAMM</name>
<dbReference type="Pfam" id="PF13380">
    <property type="entry name" value="CoA_binding_2"/>
    <property type="match status" value="1"/>
</dbReference>
<accession>A0A3N4NPD9</accession>
<keyword evidence="3" id="KW-1185">Reference proteome</keyword>
<protein>
    <submittedName>
        <fullName evidence="2">CoA-binding protein</fullName>
    </submittedName>
</protein>
<reference evidence="2 3" key="1">
    <citation type="submission" date="2018-11" db="EMBL/GenBank/DDBJ databases">
        <title>Whole genome sequencing of Pantoea sp. RIT388.</title>
        <authorList>
            <person name="Gan H.M."/>
            <person name="Hudson A.O."/>
        </authorList>
    </citation>
    <scope>NUCLEOTIDE SEQUENCE [LARGE SCALE GENOMIC DNA]</scope>
    <source>
        <strain evidence="2 3">RIT388</strain>
    </source>
</reference>
<dbReference type="Gene3D" id="3.40.50.720">
    <property type="entry name" value="NAD(P)-binding Rossmann-like Domain"/>
    <property type="match status" value="1"/>
</dbReference>
<dbReference type="SUPFAM" id="SSF51735">
    <property type="entry name" value="NAD(P)-binding Rossmann-fold domains"/>
    <property type="match status" value="1"/>
</dbReference>
<proteinExistence type="predicted"/>
<evidence type="ECO:0000313" key="2">
    <source>
        <dbReference type="EMBL" id="RPD96367.1"/>
    </source>
</evidence>
<dbReference type="Proteomes" id="UP000281332">
    <property type="component" value="Unassembled WGS sequence"/>
</dbReference>
<dbReference type="InterPro" id="IPR003781">
    <property type="entry name" value="CoA-bd"/>
</dbReference>
<evidence type="ECO:0000313" key="3">
    <source>
        <dbReference type="Proteomes" id="UP000281332"/>
    </source>
</evidence>
<gene>
    <name evidence="2" type="ORF">BBB56_18550</name>
</gene>
<dbReference type="PANTHER" id="PTHR33303:SF2">
    <property type="entry name" value="COA-BINDING DOMAIN-CONTAINING PROTEIN"/>
    <property type="match status" value="1"/>
</dbReference>
<dbReference type="OrthoDB" id="9804695at2"/>
<dbReference type="InterPro" id="IPR036291">
    <property type="entry name" value="NAD(P)-bd_dom_sf"/>
</dbReference>
<sequence length="140" mass="15291">MNDQIIRDVLTRTQRIALVGASDRPDRPSYGVMKYLLDQGYEVIPVSPKLAGQTLLGQTAYAKLEDVPGDIDMVDVFRNSEAAWGVAQEAIAAGAKTLWLQLGVINEQAAVLAQDAGLTVIMDRCPKIEIPRLGITRNQK</sequence>
<dbReference type="AlphaFoldDB" id="A0A3N4NPD9"/>
<organism evidence="2 3">
    <name type="scientific">Candidatus Pantoea deserta</name>
    <dbReference type="NCBI Taxonomy" id="1869313"/>
    <lineage>
        <taxon>Bacteria</taxon>
        <taxon>Pseudomonadati</taxon>
        <taxon>Pseudomonadota</taxon>
        <taxon>Gammaproteobacteria</taxon>
        <taxon>Enterobacterales</taxon>
        <taxon>Erwiniaceae</taxon>
        <taxon>Pantoea</taxon>
    </lineage>
</organism>